<gene>
    <name evidence="3" type="primary">FOX2_2</name>
    <name evidence="3" type="ORF">LTR16_012604</name>
</gene>
<dbReference type="SUPFAM" id="SSF51735">
    <property type="entry name" value="NAD(P)-binding Rossmann-fold domains"/>
    <property type="match status" value="1"/>
</dbReference>
<reference evidence="3 4" key="1">
    <citation type="submission" date="2023-08" db="EMBL/GenBank/DDBJ databases">
        <title>Black Yeasts Isolated from many extreme environments.</title>
        <authorList>
            <person name="Coleine C."/>
            <person name="Stajich J.E."/>
            <person name="Selbmann L."/>
        </authorList>
    </citation>
    <scope>NUCLEOTIDE SEQUENCE [LARGE SCALE GENOMIC DNA]</scope>
    <source>
        <strain evidence="3 4">CCFEE 536</strain>
    </source>
</reference>
<organism evidence="3 4">
    <name type="scientific">Cryomyces antarcticus</name>
    <dbReference type="NCBI Taxonomy" id="329879"/>
    <lineage>
        <taxon>Eukaryota</taxon>
        <taxon>Fungi</taxon>
        <taxon>Dikarya</taxon>
        <taxon>Ascomycota</taxon>
        <taxon>Pezizomycotina</taxon>
        <taxon>Dothideomycetes</taxon>
        <taxon>Dothideomycetes incertae sedis</taxon>
        <taxon>Cryomyces</taxon>
    </lineage>
</organism>
<keyword evidence="2" id="KW-0560">Oxidoreductase</keyword>
<comment type="caution">
    <text evidence="3">The sequence shown here is derived from an EMBL/GenBank/DDBJ whole genome shotgun (WGS) entry which is preliminary data.</text>
</comment>
<evidence type="ECO:0000256" key="2">
    <source>
        <dbReference type="ARBA" id="ARBA00023002"/>
    </source>
</evidence>
<name>A0ABR0LRI0_9PEZI</name>
<protein>
    <submittedName>
        <fullName evidence="3">Bifunctional hydroxyacyl-CoA dehydrogenase/enoyl-CoA hydratase fox2</fullName>
    </submittedName>
</protein>
<comment type="similarity">
    <text evidence="1">Belongs to the short-chain dehydrogenases/reductases (SDR) family.</text>
</comment>
<dbReference type="PANTHER" id="PTHR45024:SF2">
    <property type="entry name" value="SCP2 DOMAIN-CONTAINING PROTEIN"/>
    <property type="match status" value="1"/>
</dbReference>
<feature type="non-terminal residue" evidence="3">
    <location>
        <position position="99"/>
    </location>
</feature>
<evidence type="ECO:0000313" key="4">
    <source>
        <dbReference type="Proteomes" id="UP001357485"/>
    </source>
</evidence>
<sequence length="99" mass="10285">MELLEDAQKLPSNSAGEKPDFKGKVALITGSGGGLGRIYALQFAAQGARVVVNDLINPDDTVREIKKMGGEAVGVKASAEDGDVVVKAAIDAYGRIDII</sequence>
<dbReference type="Proteomes" id="UP001357485">
    <property type="component" value="Unassembled WGS sequence"/>
</dbReference>
<evidence type="ECO:0000256" key="1">
    <source>
        <dbReference type="ARBA" id="ARBA00006484"/>
    </source>
</evidence>
<dbReference type="InterPro" id="IPR051687">
    <property type="entry name" value="Peroxisomal_Beta-Oxidation"/>
</dbReference>
<dbReference type="PRINTS" id="PR00081">
    <property type="entry name" value="GDHRDH"/>
</dbReference>
<proteinExistence type="inferred from homology"/>
<dbReference type="Pfam" id="PF00106">
    <property type="entry name" value="adh_short"/>
    <property type="match status" value="1"/>
</dbReference>
<keyword evidence="4" id="KW-1185">Reference proteome</keyword>
<dbReference type="PANTHER" id="PTHR45024">
    <property type="entry name" value="DEHYDROGENASES, SHORT CHAIN"/>
    <property type="match status" value="1"/>
</dbReference>
<accession>A0ABR0LRI0</accession>
<dbReference type="EMBL" id="JAVRRA010012970">
    <property type="protein sequence ID" value="KAK5236303.1"/>
    <property type="molecule type" value="Genomic_DNA"/>
</dbReference>
<dbReference type="InterPro" id="IPR036291">
    <property type="entry name" value="NAD(P)-bd_dom_sf"/>
</dbReference>
<dbReference type="InterPro" id="IPR002347">
    <property type="entry name" value="SDR_fam"/>
</dbReference>
<dbReference type="Gene3D" id="3.40.50.720">
    <property type="entry name" value="NAD(P)-binding Rossmann-like Domain"/>
    <property type="match status" value="1"/>
</dbReference>
<evidence type="ECO:0000313" key="3">
    <source>
        <dbReference type="EMBL" id="KAK5236303.1"/>
    </source>
</evidence>